<dbReference type="SUPFAM" id="SSF52096">
    <property type="entry name" value="ClpP/crotonase"/>
    <property type="match status" value="1"/>
</dbReference>
<evidence type="ECO:0000259" key="7">
    <source>
        <dbReference type="PROSITE" id="PS50106"/>
    </source>
</evidence>
<dbReference type="PANTHER" id="PTHR32060:SF22">
    <property type="entry name" value="CARBOXYL-TERMINAL-PROCESSING PEPTIDASE 3, CHLOROPLASTIC"/>
    <property type="match status" value="1"/>
</dbReference>
<evidence type="ECO:0000256" key="2">
    <source>
        <dbReference type="ARBA" id="ARBA00022670"/>
    </source>
</evidence>
<dbReference type="EMBL" id="CP000108">
    <property type="protein sequence ID" value="ABB29239.1"/>
    <property type="molecule type" value="Genomic_DNA"/>
</dbReference>
<feature type="chain" id="PRO_5004223825" evidence="6">
    <location>
        <begin position="41"/>
        <end position="582"/>
    </location>
</feature>
<dbReference type="PANTHER" id="PTHR32060">
    <property type="entry name" value="TAIL-SPECIFIC PROTEASE"/>
    <property type="match status" value="1"/>
</dbReference>
<dbReference type="STRING" id="340177.Cag_1991"/>
<dbReference type="GO" id="GO:0004175">
    <property type="term" value="F:endopeptidase activity"/>
    <property type="evidence" value="ECO:0007669"/>
    <property type="project" value="TreeGrafter"/>
</dbReference>
<evidence type="ECO:0000256" key="6">
    <source>
        <dbReference type="SAM" id="SignalP"/>
    </source>
</evidence>
<keyword evidence="6" id="KW-0732">Signal</keyword>
<evidence type="ECO:0000256" key="3">
    <source>
        <dbReference type="ARBA" id="ARBA00022801"/>
    </source>
</evidence>
<accession>Q3AP36</accession>
<dbReference type="Gene3D" id="3.90.226.10">
    <property type="entry name" value="2-enoyl-CoA Hydratase, Chain A, domain 1"/>
    <property type="match status" value="1"/>
</dbReference>
<dbReference type="InterPro" id="IPR029045">
    <property type="entry name" value="ClpP/crotonase-like_dom_sf"/>
</dbReference>
<dbReference type="SMART" id="SM00228">
    <property type="entry name" value="PDZ"/>
    <property type="match status" value="1"/>
</dbReference>
<keyword evidence="3 5" id="KW-0378">Hydrolase</keyword>
<dbReference type="PROSITE" id="PS50106">
    <property type="entry name" value="PDZ"/>
    <property type="match status" value="1"/>
</dbReference>
<dbReference type="Gene3D" id="2.30.42.10">
    <property type="match status" value="1"/>
</dbReference>
<protein>
    <submittedName>
        <fullName evidence="8">C-terminal processing peptidase-3, Serine peptidase, MEROPS family S41A</fullName>
    </submittedName>
</protein>
<name>Q3AP36_CHLCH</name>
<dbReference type="GO" id="GO:0006508">
    <property type="term" value="P:proteolysis"/>
    <property type="evidence" value="ECO:0007669"/>
    <property type="project" value="UniProtKB-KW"/>
</dbReference>
<gene>
    <name evidence="8" type="ordered locus">Cag_1991</name>
</gene>
<dbReference type="GO" id="GO:0008236">
    <property type="term" value="F:serine-type peptidase activity"/>
    <property type="evidence" value="ECO:0007669"/>
    <property type="project" value="UniProtKB-KW"/>
</dbReference>
<dbReference type="CDD" id="cd07560">
    <property type="entry name" value="Peptidase_S41_CPP"/>
    <property type="match status" value="1"/>
</dbReference>
<reference evidence="8" key="1">
    <citation type="submission" date="2005-08" db="EMBL/GenBank/DDBJ databases">
        <title>Complete sequence of Chlorobium chlorochromatii CaD3.</title>
        <authorList>
            <person name="Copeland A."/>
            <person name="Lucas S."/>
            <person name="Lapidus A."/>
            <person name="Barry K."/>
            <person name="Detter J.C."/>
            <person name="Glavina T."/>
            <person name="Hammon N."/>
            <person name="Israni S."/>
            <person name="Pitluck S."/>
            <person name="Bryant D."/>
            <person name="Schmutz J."/>
            <person name="Larimer F."/>
            <person name="Land M."/>
            <person name="Kyrpides N."/>
            <person name="Ivanova N."/>
            <person name="Richardson P."/>
        </authorList>
    </citation>
    <scope>NUCLEOTIDE SEQUENCE [LARGE SCALE GENOMIC DNA]</scope>
    <source>
        <strain evidence="8">CaD3</strain>
    </source>
</reference>
<dbReference type="InterPro" id="IPR036034">
    <property type="entry name" value="PDZ_sf"/>
</dbReference>
<comment type="similarity">
    <text evidence="1 5">Belongs to the peptidase S41A family.</text>
</comment>
<dbReference type="SUPFAM" id="SSF50156">
    <property type="entry name" value="PDZ domain-like"/>
    <property type="match status" value="1"/>
</dbReference>
<dbReference type="InterPro" id="IPR004447">
    <property type="entry name" value="Peptidase_S41A"/>
</dbReference>
<dbReference type="KEGG" id="cch:Cag_1991"/>
<feature type="domain" description="PDZ" evidence="7">
    <location>
        <begin position="94"/>
        <end position="172"/>
    </location>
</feature>
<evidence type="ECO:0000256" key="4">
    <source>
        <dbReference type="ARBA" id="ARBA00022825"/>
    </source>
</evidence>
<dbReference type="HOGENOM" id="CLU_017295_2_0_10"/>
<dbReference type="SMART" id="SM00245">
    <property type="entry name" value="TSPc"/>
    <property type="match status" value="1"/>
</dbReference>
<dbReference type="OrthoDB" id="9812068at2"/>
<evidence type="ECO:0000256" key="1">
    <source>
        <dbReference type="ARBA" id="ARBA00009179"/>
    </source>
</evidence>
<dbReference type="InterPro" id="IPR005151">
    <property type="entry name" value="Tail-specific_protease"/>
</dbReference>
<evidence type="ECO:0000256" key="5">
    <source>
        <dbReference type="RuleBase" id="RU004404"/>
    </source>
</evidence>
<proteinExistence type="inferred from homology"/>
<evidence type="ECO:0000313" key="8">
    <source>
        <dbReference type="EMBL" id="ABB29239.1"/>
    </source>
</evidence>
<dbReference type="eggNOG" id="COG0793">
    <property type="taxonomic scope" value="Bacteria"/>
</dbReference>
<dbReference type="Pfam" id="PF13180">
    <property type="entry name" value="PDZ_2"/>
    <property type="match status" value="1"/>
</dbReference>
<feature type="signal peptide" evidence="6">
    <location>
        <begin position="1"/>
        <end position="40"/>
    </location>
</feature>
<sequence>MFPQRESKPRHKQSQRNGWRIIQRMATALLALSLPTTTLAYPQAESQSFAVVSSIELLSEVYRELAAGYVEPLDTALLMKTGIRGMLRSLDPYTTLLERDDADELADITRGRYVGIGISLATLEKKLYVTAVNEESPAAAAGIRTGDAILAINEAKVANIAVDSLRTLLHGTNGSPITFQLERRGSAPRTTTVQRQSVPLKSVPYYELHNNIGYIALDGFTTRSPHEVRSAWQSLQQQATANKQPLRGLIVDLRDNSGGLLDAALEITSLFVPNGSEVVSIKGRSTHSHSTLKTTTEPLDATLPVALLINGDTASAAEIVAGALQDVDRAIILGERSYGKGLVQSVKKLSYGNTLKFTTAKYYTPSGRLIQKELKKESSPHSTNADSKQALASAVPDTTQRFYTRNHRIVYGGGGIMPDVEIKEPASPYVTALRKRGMIFLFANEWYATHSDDAPASSALLPSQTELLAHFEKFLQQKEFRYTSNAAKRLEELKSAMKESGRENPEALRTMEREVELADTEERNREAKQVAVALESAILRHASEHLARQAELRHDALVLQAEELLIYPARYRAMLKASSTRK</sequence>
<keyword evidence="2 5" id="KW-0645">Protease</keyword>
<dbReference type="InterPro" id="IPR001478">
    <property type="entry name" value="PDZ"/>
</dbReference>
<organism evidence="8">
    <name type="scientific">Chlorobium chlorochromatii (strain CaD3)</name>
    <dbReference type="NCBI Taxonomy" id="340177"/>
    <lineage>
        <taxon>Bacteria</taxon>
        <taxon>Pseudomonadati</taxon>
        <taxon>Chlorobiota</taxon>
        <taxon>Chlorobiia</taxon>
        <taxon>Chlorobiales</taxon>
        <taxon>Chlorobiaceae</taxon>
        <taxon>Chlorobium/Pelodictyon group</taxon>
        <taxon>Chlorobium</taxon>
    </lineage>
</organism>
<keyword evidence="4 5" id="KW-0720">Serine protease</keyword>
<dbReference type="Gene3D" id="3.30.750.44">
    <property type="match status" value="1"/>
</dbReference>
<dbReference type="NCBIfam" id="TIGR00225">
    <property type="entry name" value="prc"/>
    <property type="match status" value="1"/>
</dbReference>
<dbReference type="Pfam" id="PF03572">
    <property type="entry name" value="Peptidase_S41"/>
    <property type="match status" value="1"/>
</dbReference>
<dbReference type="AlphaFoldDB" id="Q3AP36"/>